<dbReference type="Proteomes" id="UP001497453">
    <property type="component" value="Chromosome 5"/>
</dbReference>
<dbReference type="Gene3D" id="3.30.40.10">
    <property type="entry name" value="Zinc/RING finger domain, C3HC4 (zinc finger)"/>
    <property type="match status" value="1"/>
</dbReference>
<evidence type="ECO:0000313" key="8">
    <source>
        <dbReference type="EMBL" id="CAL1709243.1"/>
    </source>
</evidence>
<gene>
    <name evidence="8" type="ORF">GFSPODELE1_LOCUS7253</name>
</gene>
<name>A0ABP1DQE0_9APHY</name>
<dbReference type="InterPro" id="IPR013083">
    <property type="entry name" value="Znf_RING/FYVE/PHD"/>
</dbReference>
<dbReference type="SUPFAM" id="SSF57850">
    <property type="entry name" value="RING/U-box"/>
    <property type="match status" value="1"/>
</dbReference>
<keyword evidence="2 4" id="KW-0863">Zinc-finger</keyword>
<dbReference type="InterPro" id="IPR027370">
    <property type="entry name" value="Znf-RING_euk"/>
</dbReference>
<evidence type="ECO:0000256" key="2">
    <source>
        <dbReference type="ARBA" id="ARBA00022771"/>
    </source>
</evidence>
<evidence type="ECO:0000313" key="9">
    <source>
        <dbReference type="Proteomes" id="UP001497453"/>
    </source>
</evidence>
<protein>
    <recommendedName>
        <fullName evidence="7">RING-type domain-containing protein</fullName>
    </recommendedName>
</protein>
<evidence type="ECO:0000256" key="1">
    <source>
        <dbReference type="ARBA" id="ARBA00022723"/>
    </source>
</evidence>
<dbReference type="EMBL" id="OZ037948">
    <property type="protein sequence ID" value="CAL1709243.1"/>
    <property type="molecule type" value="Genomic_DNA"/>
</dbReference>
<dbReference type="PROSITE" id="PS50089">
    <property type="entry name" value="ZF_RING_2"/>
    <property type="match status" value="1"/>
</dbReference>
<keyword evidence="3" id="KW-0862">Zinc</keyword>
<keyword evidence="9" id="KW-1185">Reference proteome</keyword>
<sequence>MTCPICLDILNNPVCPPCGHPHCQGCLTSYIAMQPDTTKVPCPSCKVEFHVGPLDLSCIPEAYRPFRPYALPALRRLYLPEPDVKLTDKLSELETQLLDARANQMDLHGEILSRDRLIESLSDREAEIKRRHTEEFKTERKRWENMLVDQDLWFERERKWAREQREDLSRELKQASEQIPVLQDEVNALRREITRLEDLLVQKGSHVLVDSPASPTSSSGHCTSEPSSPSADFSLETSLTSSSHNLESALPLSVSCFGAASEPSRPFVFHAPLIDFSKPGRQHTITNAESIVSDA</sequence>
<feature type="region of interest" description="Disordered" evidence="6">
    <location>
        <begin position="210"/>
        <end position="235"/>
    </location>
</feature>
<evidence type="ECO:0000256" key="4">
    <source>
        <dbReference type="PROSITE-ProRule" id="PRU00175"/>
    </source>
</evidence>
<feature type="domain" description="RING-type" evidence="7">
    <location>
        <begin position="3"/>
        <end position="46"/>
    </location>
</feature>
<reference evidence="9" key="1">
    <citation type="submission" date="2024-04" db="EMBL/GenBank/DDBJ databases">
        <authorList>
            <person name="Shaw F."/>
            <person name="Minotto A."/>
        </authorList>
    </citation>
    <scope>NUCLEOTIDE SEQUENCE [LARGE SCALE GENOMIC DNA]</scope>
</reference>
<dbReference type="SMART" id="SM00184">
    <property type="entry name" value="RING"/>
    <property type="match status" value="1"/>
</dbReference>
<feature type="compositionally biased region" description="Polar residues" evidence="6">
    <location>
        <begin position="213"/>
        <end position="235"/>
    </location>
</feature>
<dbReference type="Pfam" id="PF13445">
    <property type="entry name" value="zf-RING_UBOX"/>
    <property type="match status" value="1"/>
</dbReference>
<keyword evidence="5" id="KW-0175">Coiled coil</keyword>
<dbReference type="InterPro" id="IPR001841">
    <property type="entry name" value="Znf_RING"/>
</dbReference>
<evidence type="ECO:0000256" key="5">
    <source>
        <dbReference type="SAM" id="Coils"/>
    </source>
</evidence>
<evidence type="ECO:0000259" key="7">
    <source>
        <dbReference type="PROSITE" id="PS50089"/>
    </source>
</evidence>
<organism evidence="8 9">
    <name type="scientific">Somion occarium</name>
    <dbReference type="NCBI Taxonomy" id="3059160"/>
    <lineage>
        <taxon>Eukaryota</taxon>
        <taxon>Fungi</taxon>
        <taxon>Dikarya</taxon>
        <taxon>Basidiomycota</taxon>
        <taxon>Agaricomycotina</taxon>
        <taxon>Agaricomycetes</taxon>
        <taxon>Polyporales</taxon>
        <taxon>Cerrenaceae</taxon>
        <taxon>Somion</taxon>
    </lineage>
</organism>
<keyword evidence="1" id="KW-0479">Metal-binding</keyword>
<accession>A0ABP1DQE0</accession>
<proteinExistence type="predicted"/>
<evidence type="ECO:0000256" key="6">
    <source>
        <dbReference type="SAM" id="MobiDB-lite"/>
    </source>
</evidence>
<feature type="coiled-coil region" evidence="5">
    <location>
        <begin position="158"/>
        <end position="199"/>
    </location>
</feature>
<evidence type="ECO:0000256" key="3">
    <source>
        <dbReference type="ARBA" id="ARBA00022833"/>
    </source>
</evidence>